<keyword evidence="3" id="KW-1185">Reference proteome</keyword>
<organism evidence="2 3">
    <name type="scientific">Pantoea rodasii</name>
    <dbReference type="NCBI Taxonomy" id="1076549"/>
    <lineage>
        <taxon>Bacteria</taxon>
        <taxon>Pseudomonadati</taxon>
        <taxon>Pseudomonadota</taxon>
        <taxon>Gammaproteobacteria</taxon>
        <taxon>Enterobacterales</taxon>
        <taxon>Erwiniaceae</taxon>
        <taxon>Pantoea</taxon>
    </lineage>
</organism>
<name>A0A2M9W9B2_9GAMM</name>
<evidence type="ECO:0000256" key="1">
    <source>
        <dbReference type="SAM" id="Phobius"/>
    </source>
</evidence>
<keyword evidence="1" id="KW-1133">Transmembrane helix</keyword>
<evidence type="ECO:0000313" key="3">
    <source>
        <dbReference type="Proteomes" id="UP000232062"/>
    </source>
</evidence>
<feature type="transmembrane region" description="Helical" evidence="1">
    <location>
        <begin position="65"/>
        <end position="86"/>
    </location>
</feature>
<reference evidence="2 3" key="1">
    <citation type="submission" date="2017-11" db="EMBL/GenBank/DDBJ databases">
        <title>The genome sequence of Pantoea rodasii DSM 26611.</title>
        <authorList>
            <person name="Gao J."/>
            <person name="Mao X."/>
            <person name="Sun J."/>
        </authorList>
    </citation>
    <scope>NUCLEOTIDE SEQUENCE [LARGE SCALE GENOMIC DNA]</scope>
    <source>
        <strain evidence="2 3">DSM 26611</strain>
    </source>
</reference>
<dbReference type="AlphaFoldDB" id="A0A2M9W9B2"/>
<protein>
    <submittedName>
        <fullName evidence="2">Uncharacterized protein</fullName>
    </submittedName>
</protein>
<sequence length="87" mass="9610">MPDYCFFKKGNHVNALEGNDKGGAAFLREWGYSKQSQELNAPNAHCALARFHDIRNEEQASEPPFSTGAALVALIVGLIAVLDWFFP</sequence>
<accession>A0A2M9W9B2</accession>
<dbReference type="EMBL" id="PIQI01000025">
    <property type="protein sequence ID" value="PJZ04105.1"/>
    <property type="molecule type" value="Genomic_DNA"/>
</dbReference>
<dbReference type="Proteomes" id="UP000232062">
    <property type="component" value="Unassembled WGS sequence"/>
</dbReference>
<dbReference type="OrthoDB" id="6493336at2"/>
<gene>
    <name evidence="2" type="ORF">PRCB_17670</name>
</gene>
<proteinExistence type="predicted"/>
<comment type="caution">
    <text evidence="2">The sequence shown here is derived from an EMBL/GenBank/DDBJ whole genome shotgun (WGS) entry which is preliminary data.</text>
</comment>
<evidence type="ECO:0000313" key="2">
    <source>
        <dbReference type="EMBL" id="PJZ04105.1"/>
    </source>
</evidence>
<keyword evidence="1" id="KW-0472">Membrane</keyword>
<keyword evidence="1" id="KW-0812">Transmembrane</keyword>